<proteinExistence type="predicted"/>
<gene>
    <name evidence="1" type="ORF">LCGC14_1692800</name>
</gene>
<evidence type="ECO:0008006" key="2">
    <source>
        <dbReference type="Google" id="ProtNLM"/>
    </source>
</evidence>
<evidence type="ECO:0000313" key="1">
    <source>
        <dbReference type="EMBL" id="KKM15760.1"/>
    </source>
</evidence>
<dbReference type="AlphaFoldDB" id="A0A0F9KKE0"/>
<sequence length="230" mass="25586">MIFLAISLGACSMRPRRAVVPETFIMDFSLEGLKKRRAFEGIESLRAEVKARISRDGKKVASFKGALAFRPPDTMRLRMFTPFGTTAADLVRVVGRTEIHVPGKDNLYVGWTPALTTPDDAEYRIGLDKGRPVLAVLSGGEVAARYLYDQQTGENLLVESFSGGQRALLVRFGNYAGSVPGLIEFDFGDLAVEMELRDPEVGVELEDRLFHPFDKEDKKVLPLGRIFMKD</sequence>
<organism evidence="1">
    <name type="scientific">marine sediment metagenome</name>
    <dbReference type="NCBI Taxonomy" id="412755"/>
    <lineage>
        <taxon>unclassified sequences</taxon>
        <taxon>metagenomes</taxon>
        <taxon>ecological metagenomes</taxon>
    </lineage>
</organism>
<reference evidence="1" key="1">
    <citation type="journal article" date="2015" name="Nature">
        <title>Complex archaea that bridge the gap between prokaryotes and eukaryotes.</title>
        <authorList>
            <person name="Spang A."/>
            <person name="Saw J.H."/>
            <person name="Jorgensen S.L."/>
            <person name="Zaremba-Niedzwiedzka K."/>
            <person name="Martijn J."/>
            <person name="Lind A.E."/>
            <person name="van Eijk R."/>
            <person name="Schleper C."/>
            <person name="Guy L."/>
            <person name="Ettema T.J."/>
        </authorList>
    </citation>
    <scope>NUCLEOTIDE SEQUENCE</scope>
</reference>
<comment type="caution">
    <text evidence="1">The sequence shown here is derived from an EMBL/GenBank/DDBJ whole genome shotgun (WGS) entry which is preliminary data.</text>
</comment>
<dbReference type="EMBL" id="LAZR01014828">
    <property type="protein sequence ID" value="KKM15760.1"/>
    <property type="molecule type" value="Genomic_DNA"/>
</dbReference>
<name>A0A0F9KKE0_9ZZZZ</name>
<accession>A0A0F9KKE0</accession>
<protein>
    <recommendedName>
        <fullName evidence="2">DUF4292 domain-containing protein</fullName>
    </recommendedName>
</protein>